<accession>A0A239K7M0</accession>
<dbReference type="Proteomes" id="UP000198318">
    <property type="component" value="Unassembled WGS sequence"/>
</dbReference>
<proteinExistence type="predicted"/>
<dbReference type="EMBL" id="FZOR01000017">
    <property type="protein sequence ID" value="SNT13682.1"/>
    <property type="molecule type" value="Genomic_DNA"/>
</dbReference>
<keyword evidence="1" id="KW-1133">Transmembrane helix</keyword>
<organism evidence="2 3">
    <name type="scientific">Actinomadura meyerae</name>
    <dbReference type="NCBI Taxonomy" id="240840"/>
    <lineage>
        <taxon>Bacteria</taxon>
        <taxon>Bacillati</taxon>
        <taxon>Actinomycetota</taxon>
        <taxon>Actinomycetes</taxon>
        <taxon>Streptosporangiales</taxon>
        <taxon>Thermomonosporaceae</taxon>
        <taxon>Actinomadura</taxon>
    </lineage>
</organism>
<keyword evidence="3" id="KW-1185">Reference proteome</keyword>
<reference evidence="2 3" key="1">
    <citation type="submission" date="2017-06" db="EMBL/GenBank/DDBJ databases">
        <authorList>
            <person name="Kim H.J."/>
            <person name="Triplett B.A."/>
        </authorList>
    </citation>
    <scope>NUCLEOTIDE SEQUENCE [LARGE SCALE GENOMIC DNA]</scope>
    <source>
        <strain evidence="2 3">DSM 44715</strain>
    </source>
</reference>
<dbReference type="AlphaFoldDB" id="A0A239K7M0"/>
<evidence type="ECO:0000256" key="1">
    <source>
        <dbReference type="SAM" id="Phobius"/>
    </source>
</evidence>
<name>A0A239K7M0_9ACTN</name>
<protein>
    <submittedName>
        <fullName evidence="2">Uncharacterized protein</fullName>
    </submittedName>
</protein>
<keyword evidence="1" id="KW-0812">Transmembrane</keyword>
<gene>
    <name evidence="2" type="ORF">SAMN05443665_101717</name>
</gene>
<keyword evidence="1" id="KW-0472">Membrane</keyword>
<evidence type="ECO:0000313" key="2">
    <source>
        <dbReference type="EMBL" id="SNT13682.1"/>
    </source>
</evidence>
<evidence type="ECO:0000313" key="3">
    <source>
        <dbReference type="Proteomes" id="UP000198318"/>
    </source>
</evidence>
<feature type="transmembrane region" description="Helical" evidence="1">
    <location>
        <begin position="36"/>
        <end position="63"/>
    </location>
</feature>
<sequence length="77" mass="7762">MFFAIATIAAFAAATFSATAVIFAGYLTSMNLGATVMAAAPISVAVFGITIALFSMASSLFLAGSESSSTHDRASED</sequence>